<dbReference type="GO" id="GO:0005634">
    <property type="term" value="C:nucleus"/>
    <property type="evidence" value="ECO:0007669"/>
    <property type="project" value="UniProtKB-SubCell"/>
</dbReference>
<feature type="region of interest" description="Disordered" evidence="10">
    <location>
        <begin position="1146"/>
        <end position="1165"/>
    </location>
</feature>
<evidence type="ECO:0000313" key="13">
    <source>
        <dbReference type="EMBL" id="CAJ0575331.1"/>
    </source>
</evidence>
<reference evidence="13" key="1">
    <citation type="submission" date="2023-06" db="EMBL/GenBank/DDBJ databases">
        <authorList>
            <person name="Delattre M."/>
        </authorList>
    </citation>
    <scope>NUCLEOTIDE SEQUENCE</scope>
    <source>
        <strain evidence="13">AF72</strain>
    </source>
</reference>
<dbReference type="InterPro" id="IPR057775">
    <property type="entry name" value="USP48_dom"/>
</dbReference>
<dbReference type="Proteomes" id="UP001177023">
    <property type="component" value="Unassembled WGS sequence"/>
</dbReference>
<evidence type="ECO:0000256" key="1">
    <source>
        <dbReference type="ARBA" id="ARBA00000707"/>
    </source>
</evidence>
<evidence type="ECO:0000256" key="4">
    <source>
        <dbReference type="ARBA" id="ARBA00012759"/>
    </source>
</evidence>
<dbReference type="GO" id="GO:0004843">
    <property type="term" value="F:cysteine-type deubiquitinase activity"/>
    <property type="evidence" value="ECO:0007669"/>
    <property type="project" value="UniProtKB-EC"/>
</dbReference>
<dbReference type="Gene3D" id="3.90.70.10">
    <property type="entry name" value="Cysteine proteinases"/>
    <property type="match status" value="1"/>
</dbReference>
<dbReference type="PROSITE" id="PS00972">
    <property type="entry name" value="USP_1"/>
    <property type="match status" value="1"/>
</dbReference>
<evidence type="ECO:0000256" key="5">
    <source>
        <dbReference type="ARBA" id="ARBA00022670"/>
    </source>
</evidence>
<dbReference type="InterPro" id="IPR001394">
    <property type="entry name" value="Peptidase_C19_UCH"/>
</dbReference>
<evidence type="ECO:0000256" key="10">
    <source>
        <dbReference type="SAM" id="MobiDB-lite"/>
    </source>
</evidence>
<dbReference type="PANTHER" id="PTHR24006">
    <property type="entry name" value="UBIQUITIN CARBOXYL-TERMINAL HYDROLASE"/>
    <property type="match status" value="1"/>
</dbReference>
<keyword evidence="8" id="KW-0788">Thiol protease</keyword>
<keyword evidence="5" id="KW-0645">Protease</keyword>
<dbReference type="GO" id="GO:0006508">
    <property type="term" value="P:proteolysis"/>
    <property type="evidence" value="ECO:0007669"/>
    <property type="project" value="UniProtKB-KW"/>
</dbReference>
<dbReference type="PROSITE" id="PS00973">
    <property type="entry name" value="USP_2"/>
    <property type="match status" value="1"/>
</dbReference>
<comment type="subcellular location">
    <subcellularLocation>
        <location evidence="2">Nucleus</location>
    </subcellularLocation>
</comment>
<evidence type="ECO:0000259" key="11">
    <source>
        <dbReference type="PROSITE" id="PS50053"/>
    </source>
</evidence>
<dbReference type="AlphaFoldDB" id="A0AA36CW64"/>
<dbReference type="SUPFAM" id="SSF54236">
    <property type="entry name" value="Ubiquitin-like"/>
    <property type="match status" value="1"/>
</dbReference>
<feature type="compositionally biased region" description="Polar residues" evidence="10">
    <location>
        <begin position="735"/>
        <end position="747"/>
    </location>
</feature>
<dbReference type="EC" id="3.4.19.12" evidence="4"/>
<evidence type="ECO:0000256" key="8">
    <source>
        <dbReference type="ARBA" id="ARBA00022807"/>
    </source>
</evidence>
<keyword evidence="6" id="KW-0833">Ubl conjugation pathway</keyword>
<dbReference type="Gene3D" id="3.10.20.90">
    <property type="entry name" value="Phosphatidylinositol 3-kinase Catalytic Subunit, Chain A, domain 1"/>
    <property type="match status" value="1"/>
</dbReference>
<feature type="compositionally biased region" description="Basic and acidic residues" evidence="10">
    <location>
        <begin position="1149"/>
        <end position="1158"/>
    </location>
</feature>
<feature type="domain" description="USP" evidence="12">
    <location>
        <begin position="97"/>
        <end position="409"/>
    </location>
</feature>
<keyword evidence="7" id="KW-0378">Hydrolase</keyword>
<dbReference type="SMART" id="SM00213">
    <property type="entry name" value="UBQ"/>
    <property type="match status" value="1"/>
</dbReference>
<protein>
    <recommendedName>
        <fullName evidence="4">ubiquitinyl hydrolase 1</fullName>
        <ecNumber evidence="4">3.4.19.12</ecNumber>
    </recommendedName>
</protein>
<evidence type="ECO:0000313" key="14">
    <source>
        <dbReference type="Proteomes" id="UP001177023"/>
    </source>
</evidence>
<evidence type="ECO:0000256" key="7">
    <source>
        <dbReference type="ARBA" id="ARBA00022801"/>
    </source>
</evidence>
<dbReference type="InterPro" id="IPR000626">
    <property type="entry name" value="Ubiquitin-like_dom"/>
</dbReference>
<dbReference type="PROSITE" id="PS50053">
    <property type="entry name" value="UBIQUITIN_2"/>
    <property type="match status" value="1"/>
</dbReference>
<comment type="catalytic activity">
    <reaction evidence="1">
        <text>Thiol-dependent hydrolysis of ester, thioester, amide, peptide and isopeptide bonds formed by the C-terminal Gly of ubiquitin (a 76-residue protein attached to proteins as an intracellular targeting signal).</text>
        <dbReference type="EC" id="3.4.19.12"/>
    </reaction>
</comment>
<evidence type="ECO:0000256" key="3">
    <source>
        <dbReference type="ARBA" id="ARBA00009085"/>
    </source>
</evidence>
<gene>
    <name evidence="13" type="ORF">MSPICULIGERA_LOCUS13642</name>
</gene>
<feature type="region of interest" description="Disordered" evidence="10">
    <location>
        <begin position="734"/>
        <end position="755"/>
    </location>
</feature>
<dbReference type="SUPFAM" id="SSF54001">
    <property type="entry name" value="Cysteine proteinases"/>
    <property type="match status" value="1"/>
</dbReference>
<dbReference type="Pfam" id="PF00443">
    <property type="entry name" value="UCH"/>
    <property type="match status" value="1"/>
</dbReference>
<organism evidence="13 14">
    <name type="scientific">Mesorhabditis spiculigera</name>
    <dbReference type="NCBI Taxonomy" id="96644"/>
    <lineage>
        <taxon>Eukaryota</taxon>
        <taxon>Metazoa</taxon>
        <taxon>Ecdysozoa</taxon>
        <taxon>Nematoda</taxon>
        <taxon>Chromadorea</taxon>
        <taxon>Rhabditida</taxon>
        <taxon>Rhabditina</taxon>
        <taxon>Rhabditomorpha</taxon>
        <taxon>Rhabditoidea</taxon>
        <taxon>Rhabditidae</taxon>
        <taxon>Mesorhabditinae</taxon>
        <taxon>Mesorhabditis</taxon>
    </lineage>
</organism>
<feature type="region of interest" description="Disordered" evidence="10">
    <location>
        <begin position="797"/>
        <end position="832"/>
    </location>
</feature>
<dbReference type="InterPro" id="IPR050164">
    <property type="entry name" value="Peptidase_C19"/>
</dbReference>
<feature type="domain" description="Ubiquitin-like" evidence="11">
    <location>
        <begin position="1048"/>
        <end position="1129"/>
    </location>
</feature>
<evidence type="ECO:0000256" key="2">
    <source>
        <dbReference type="ARBA" id="ARBA00004123"/>
    </source>
</evidence>
<dbReference type="EMBL" id="CATQJA010002637">
    <property type="protein sequence ID" value="CAJ0575331.1"/>
    <property type="molecule type" value="Genomic_DNA"/>
</dbReference>
<keyword evidence="9" id="KW-0539">Nucleus</keyword>
<dbReference type="InterPro" id="IPR038765">
    <property type="entry name" value="Papain-like_cys_pep_sf"/>
</dbReference>
<evidence type="ECO:0000259" key="12">
    <source>
        <dbReference type="PROSITE" id="PS50235"/>
    </source>
</evidence>
<evidence type="ECO:0000256" key="9">
    <source>
        <dbReference type="ARBA" id="ARBA00023242"/>
    </source>
</evidence>
<dbReference type="InterPro" id="IPR028889">
    <property type="entry name" value="USP"/>
</dbReference>
<dbReference type="PANTHER" id="PTHR24006:SF722">
    <property type="entry name" value="UBIQUITIN CARBOXYL-TERMINAL HYDROLASE 48"/>
    <property type="match status" value="1"/>
</dbReference>
<dbReference type="InterPro" id="IPR018200">
    <property type="entry name" value="USP_CS"/>
</dbReference>
<dbReference type="GO" id="GO:0005829">
    <property type="term" value="C:cytosol"/>
    <property type="evidence" value="ECO:0007669"/>
    <property type="project" value="TreeGrafter"/>
</dbReference>
<comment type="similarity">
    <text evidence="3">Belongs to the peptidase C19 family.</text>
</comment>
<accession>A0AA36CW64</accession>
<sequence>MPPKRILRKGRADAAEAARELPEQISENHVWRIYHLSQVGCSQHTLPQPKTTNCHFNPYCLQRIGIEKFEKAIKTHEVDHKKAEKDLEERNLVEKPCGLLNSGNFCYVNSFLQIWFNDPHFRQIIFDWRPSEEYISPEPPRLDVQKVMNCLQKLFYLLQYSPLDTCAVKEFTSALRLGNEQQDAQEFSLMFFDALDRHLLNHPNGLETRNRIVAHLQGSTTQRITCRCGRDSKTETMVQSLPLSIDNTKTLTDMLQRYFATEDLEDYMCDQCGERGHVQRHLEMERFPQVLLLQINRYQFDANNRNKKIKTAVQFPQELEGDALRPGSDRKTGIKYDLCAVMIHEGERTEYGHYYDIIWRSENDKWYQYNDEVVTEAKRPGVSIENAKNPPSKPGQDLKSCYGLVYRQRKFDPEYNMPPPEELWKAWEREAREEFNEKSGRTLQESLEGLEEMKRRQKTVSSLFAELQIIPNKENEYINKKDLISFLPTRLMIDLIEAEYRRGKAKYDCVMEKVKGLTPTIKDPDEEALAAVEDTTHISRQSKRLTRKRMAEELEEKKRFFVERMVISKHLGTYNILLCSHGKVDIEQMIRGDVKIVDATAVEELLDRYRILMHYEKRDPPKHRTLRGWDVCRECVEELRHEAYSMEQIERDDKLASTVLKEEKIRCPTRVAPAQGFYYVSKKALQAYKKRALKEEECRRKLHEQTSNLVFYVESSAGITPSTSQMVTSKRIRTASHSASPTVNGGTCENAASPGSTMEVVGEEKATCSSPEAAFDQDVSATLESMLENVTANVDGVEENGTDASNKKMNGHRRSPTPIAGTSNGHSTPGEDMENMEFNHELRCAHGNLNREGRLAVSPEEWERLRSNFRAYYDVPVSSPNCSECEYDAHVKTLDSEELSYKVEQLVTQLPELIKGYEGRRHLSKTVLKRDYPFLVCNRFLEKLLKFSKAGRNRRLVTSFDLCQKCVLCESHGLPFISIDPEVLKDMAYLIPIKRKEWEVIAEVMGRGDISPPQEILYTEGDIVDFCHDCHGHHLQAYNAKQFTYRNGTVYVKLQNDLQEAPTTGQTTRRAAAKHLLKVKMDSSDTVRGMKVKLYQLTQHSPNDQMLMHSGMELDDDSTLEALRILPNNQETPVILVAQTYNGNVALPDEPRAPERGFSDTALAH</sequence>
<comment type="caution">
    <text evidence="13">The sequence shown here is derived from an EMBL/GenBank/DDBJ whole genome shotgun (WGS) entry which is preliminary data.</text>
</comment>
<dbReference type="Pfam" id="PF24543">
    <property type="entry name" value="Usp-48"/>
    <property type="match status" value="1"/>
</dbReference>
<dbReference type="PROSITE" id="PS50235">
    <property type="entry name" value="USP_3"/>
    <property type="match status" value="1"/>
</dbReference>
<keyword evidence="14" id="KW-1185">Reference proteome</keyword>
<proteinExistence type="inferred from homology"/>
<dbReference type="Pfam" id="PF00240">
    <property type="entry name" value="ubiquitin"/>
    <property type="match status" value="1"/>
</dbReference>
<name>A0AA36CW64_9BILA</name>
<dbReference type="InterPro" id="IPR029071">
    <property type="entry name" value="Ubiquitin-like_domsf"/>
</dbReference>
<evidence type="ECO:0000256" key="6">
    <source>
        <dbReference type="ARBA" id="ARBA00022786"/>
    </source>
</evidence>
<dbReference type="GO" id="GO:0016579">
    <property type="term" value="P:protein deubiquitination"/>
    <property type="evidence" value="ECO:0007669"/>
    <property type="project" value="InterPro"/>
</dbReference>
<feature type="non-terminal residue" evidence="13">
    <location>
        <position position="1165"/>
    </location>
</feature>